<evidence type="ECO:0000313" key="2">
    <source>
        <dbReference type="RefSeq" id="XP_065645509.1"/>
    </source>
</evidence>
<dbReference type="PANTHER" id="PTHR33395">
    <property type="entry name" value="TRANSCRIPTASE, PUTATIVE-RELATED-RELATED"/>
    <property type="match status" value="1"/>
</dbReference>
<dbReference type="PANTHER" id="PTHR33395:SF22">
    <property type="entry name" value="REVERSE TRANSCRIPTASE DOMAIN-CONTAINING PROTEIN"/>
    <property type="match status" value="1"/>
</dbReference>
<sequence length="144" mass="16705">MQLFDWDQELKEDIVLIYLLKLNENKSLGCDNISPYVLKHCAEGLSKPLFLIFKKSIHSVELPELWQSANITPLFKKGDKKDPLNYRPISLTSIPSFLLKTTTKELDLSVIVSSDIKWNHQVQAATSKAQRILCYKKKLYLYLY</sequence>
<dbReference type="RefSeq" id="XP_065645509.1">
    <property type="nucleotide sequence ID" value="XM_065789437.1"/>
</dbReference>
<proteinExistence type="predicted"/>
<gene>
    <name evidence="2" type="primary">LOC136075982</name>
</gene>
<accession>A0ABM4B9E8</accession>
<reference evidence="2" key="2">
    <citation type="submission" date="2025-08" db="UniProtKB">
        <authorList>
            <consortium name="RefSeq"/>
        </authorList>
    </citation>
    <scope>IDENTIFICATION</scope>
</reference>
<dbReference type="Proteomes" id="UP001652625">
    <property type="component" value="Chromosome 02"/>
</dbReference>
<name>A0ABM4B9E8_HYDVU</name>
<evidence type="ECO:0000313" key="1">
    <source>
        <dbReference type="Proteomes" id="UP001652625"/>
    </source>
</evidence>
<reference evidence="1" key="1">
    <citation type="submission" date="2025-05" db="UniProtKB">
        <authorList>
            <consortium name="RefSeq"/>
        </authorList>
    </citation>
    <scope>NUCLEOTIDE SEQUENCE [LARGE SCALE GENOMIC DNA]</scope>
</reference>
<dbReference type="GeneID" id="136075982"/>
<organism evidence="1 2">
    <name type="scientific">Hydra vulgaris</name>
    <name type="common">Hydra</name>
    <name type="synonym">Hydra attenuata</name>
    <dbReference type="NCBI Taxonomy" id="6087"/>
    <lineage>
        <taxon>Eukaryota</taxon>
        <taxon>Metazoa</taxon>
        <taxon>Cnidaria</taxon>
        <taxon>Hydrozoa</taxon>
        <taxon>Hydroidolina</taxon>
        <taxon>Anthoathecata</taxon>
        <taxon>Aplanulata</taxon>
        <taxon>Hydridae</taxon>
        <taxon>Hydra</taxon>
    </lineage>
</organism>
<protein>
    <submittedName>
        <fullName evidence="2">Uncharacterized protein LOC136075982</fullName>
    </submittedName>
</protein>
<keyword evidence="1" id="KW-1185">Reference proteome</keyword>